<dbReference type="PIRSF" id="PIRSF010606">
    <property type="entry name" value="Spore_coat_CotJB"/>
    <property type="match status" value="1"/>
</dbReference>
<evidence type="ECO:0000313" key="2">
    <source>
        <dbReference type="EMBL" id="MSS64211.1"/>
    </source>
</evidence>
<sequence length="87" mass="10352">MMNNDQSKLLRFIYEVGFAIDDVVLYLDTHPCDKQALEYYENYKKLHKQAVDEYTRMYGPLTDENVYSGNGYWAWVKSPWPWEGACK</sequence>
<dbReference type="Proteomes" id="UP000482209">
    <property type="component" value="Unassembled WGS sequence"/>
</dbReference>
<evidence type="ECO:0000259" key="1">
    <source>
        <dbReference type="Pfam" id="PF12652"/>
    </source>
</evidence>
<organism evidence="2 3">
    <name type="scientific">Velocimicrobium porci</name>
    <dbReference type="NCBI Taxonomy" id="2606634"/>
    <lineage>
        <taxon>Bacteria</taxon>
        <taxon>Bacillati</taxon>
        <taxon>Bacillota</taxon>
        <taxon>Clostridia</taxon>
        <taxon>Lachnospirales</taxon>
        <taxon>Lachnospiraceae</taxon>
        <taxon>Velocimicrobium</taxon>
    </lineage>
</organism>
<protein>
    <submittedName>
        <fullName evidence="2">Spore coat protein CotJB</fullName>
    </submittedName>
</protein>
<reference evidence="2 3" key="1">
    <citation type="submission" date="2019-08" db="EMBL/GenBank/DDBJ databases">
        <title>In-depth cultivation of the pig gut microbiome towards novel bacterial diversity and tailored functional studies.</title>
        <authorList>
            <person name="Wylensek D."/>
            <person name="Hitch T.C.A."/>
            <person name="Clavel T."/>
        </authorList>
    </citation>
    <scope>NUCLEOTIDE SEQUENCE [LARGE SCALE GENOMIC DNA]</scope>
    <source>
        <strain evidence="2 3">WCA-693-APC-MOT-I</strain>
    </source>
</reference>
<dbReference type="InterPro" id="IPR024207">
    <property type="entry name" value="CotJB_dom"/>
</dbReference>
<dbReference type="EMBL" id="VUMT01000014">
    <property type="protein sequence ID" value="MSS64211.1"/>
    <property type="molecule type" value="Genomic_DNA"/>
</dbReference>
<proteinExistence type="predicted"/>
<keyword evidence="2" id="KW-0167">Capsid protein</keyword>
<evidence type="ECO:0000313" key="3">
    <source>
        <dbReference type="Proteomes" id="UP000482209"/>
    </source>
</evidence>
<dbReference type="Pfam" id="PF12652">
    <property type="entry name" value="CotJB"/>
    <property type="match status" value="1"/>
</dbReference>
<dbReference type="AlphaFoldDB" id="A0A6L5Y0G8"/>
<dbReference type="RefSeq" id="WP_154519606.1">
    <property type="nucleotide sequence ID" value="NZ_VUMT01000014.1"/>
</dbReference>
<keyword evidence="2" id="KW-0946">Virion</keyword>
<dbReference type="InterPro" id="IPR016571">
    <property type="entry name" value="Spore_coat_assembly_CotJB"/>
</dbReference>
<keyword evidence="3" id="KW-1185">Reference proteome</keyword>
<name>A0A6L5Y0G8_9FIRM</name>
<feature type="domain" description="Protein CotJB" evidence="1">
    <location>
        <begin position="8"/>
        <end position="83"/>
    </location>
</feature>
<gene>
    <name evidence="2" type="ORF">FYJ58_10030</name>
</gene>
<comment type="caution">
    <text evidence="2">The sequence shown here is derived from an EMBL/GenBank/DDBJ whole genome shotgun (WGS) entry which is preliminary data.</text>
</comment>
<accession>A0A6L5Y0G8</accession>